<dbReference type="Proteomes" id="UP000076858">
    <property type="component" value="Unassembled WGS sequence"/>
</dbReference>
<protein>
    <submittedName>
        <fullName evidence="1">Uncharacterized protein</fullName>
    </submittedName>
</protein>
<gene>
    <name evidence="1" type="ORF">APZ42_004193</name>
</gene>
<comment type="caution">
    <text evidence="1">The sequence shown here is derived from an EMBL/GenBank/DDBJ whole genome shotgun (WGS) entry which is preliminary data.</text>
</comment>
<accession>A0A0P6AUD6</accession>
<name>A0A0P6AUD6_9CRUS</name>
<keyword evidence="2" id="KW-1185">Reference proteome</keyword>
<organism evidence="1 2">
    <name type="scientific">Daphnia magna</name>
    <dbReference type="NCBI Taxonomy" id="35525"/>
    <lineage>
        <taxon>Eukaryota</taxon>
        <taxon>Metazoa</taxon>
        <taxon>Ecdysozoa</taxon>
        <taxon>Arthropoda</taxon>
        <taxon>Crustacea</taxon>
        <taxon>Branchiopoda</taxon>
        <taxon>Diplostraca</taxon>
        <taxon>Cladocera</taxon>
        <taxon>Anomopoda</taxon>
        <taxon>Daphniidae</taxon>
        <taxon>Daphnia</taxon>
    </lineage>
</organism>
<evidence type="ECO:0000313" key="1">
    <source>
        <dbReference type="EMBL" id="KZR99804.1"/>
    </source>
</evidence>
<sequence>MREVLGEFVLTERHCESSWRGKTKKREDYFIRYSVELSLPAIPLKKNIYIEIFKPSHHPYSKCRLWCCTLPGPPLDLDCWHIRKFFDWILV</sequence>
<evidence type="ECO:0000313" key="2">
    <source>
        <dbReference type="Proteomes" id="UP000076858"/>
    </source>
</evidence>
<dbReference type="EMBL" id="LRGB01012600">
    <property type="protein sequence ID" value="KZR99804.1"/>
    <property type="molecule type" value="Genomic_DNA"/>
</dbReference>
<reference evidence="1 2" key="1">
    <citation type="submission" date="2016-03" db="EMBL/GenBank/DDBJ databases">
        <title>EvidentialGene: Evidence-directed Construction of Genes on Genomes.</title>
        <authorList>
            <person name="Gilbert D.G."/>
            <person name="Choi J.-H."/>
            <person name="Mockaitis K."/>
            <person name="Colbourne J."/>
            <person name="Pfrender M."/>
        </authorList>
    </citation>
    <scope>NUCLEOTIDE SEQUENCE [LARGE SCALE GENOMIC DNA]</scope>
    <source>
        <strain evidence="1 2">Xinb3</strain>
        <tissue evidence="1">Complete organism</tissue>
    </source>
</reference>
<proteinExistence type="predicted"/>
<dbReference type="AlphaFoldDB" id="A0A0P6AUD6"/>